<evidence type="ECO:0000256" key="1">
    <source>
        <dbReference type="SAM" id="MobiDB-lite"/>
    </source>
</evidence>
<evidence type="ECO:0000313" key="3">
    <source>
        <dbReference type="EMBL" id="UPL47552.1"/>
    </source>
</evidence>
<feature type="transmembrane region" description="Helical" evidence="2">
    <location>
        <begin position="203"/>
        <end position="224"/>
    </location>
</feature>
<dbReference type="RefSeq" id="WP_247974171.1">
    <property type="nucleotide sequence ID" value="NZ_CP095848.1"/>
</dbReference>
<proteinExistence type="predicted"/>
<dbReference type="Proteomes" id="UP000829647">
    <property type="component" value="Chromosome"/>
</dbReference>
<keyword evidence="4" id="KW-1185">Reference proteome</keyword>
<accession>A0ABY4J6W9</accession>
<feature type="transmembrane region" description="Helical" evidence="2">
    <location>
        <begin position="416"/>
        <end position="437"/>
    </location>
</feature>
<dbReference type="PANTHER" id="PTHR34219">
    <property type="entry name" value="IRON-REGULATED INNER MEMBRANE PROTEIN-RELATED"/>
    <property type="match status" value="1"/>
</dbReference>
<feature type="compositionally biased region" description="Gly residues" evidence="1">
    <location>
        <begin position="143"/>
        <end position="160"/>
    </location>
</feature>
<organism evidence="3 4">
    <name type="scientific">Hymenobacter sublimis</name>
    <dbReference type="NCBI Taxonomy" id="2933777"/>
    <lineage>
        <taxon>Bacteria</taxon>
        <taxon>Pseudomonadati</taxon>
        <taxon>Bacteroidota</taxon>
        <taxon>Cytophagia</taxon>
        <taxon>Cytophagales</taxon>
        <taxon>Hymenobacteraceae</taxon>
        <taxon>Hymenobacter</taxon>
    </lineage>
</organism>
<protein>
    <submittedName>
        <fullName evidence="3">PepSY domain-containing protein</fullName>
    </submittedName>
</protein>
<gene>
    <name evidence="3" type="ORF">MWH26_10100</name>
</gene>
<feature type="transmembrane region" description="Helical" evidence="2">
    <location>
        <begin position="252"/>
        <end position="274"/>
    </location>
</feature>
<dbReference type="Pfam" id="PF03929">
    <property type="entry name" value="PepSY_TM"/>
    <property type="match status" value="1"/>
</dbReference>
<feature type="transmembrane region" description="Helical" evidence="2">
    <location>
        <begin position="12"/>
        <end position="32"/>
    </location>
</feature>
<sequence>MKTFFRNIHLYLSLVSGLIIAVVCLTGGILVFEKELEQAWHPERYFVAPVATPALPLERLTAAVKAYKADAKITGMKVYADPARTVEFNLAGAPGGPGGEHKGEGKEQKAEGRQGHEGRAEAGKGPQAAGQRAEGGRGEDQGGKGGAEGKGGKGGGGEGGRGPVVFVNPYTATVTGELNYRETFFFTMMALHRGMVGGPIGKLIVGVSTVMFLFIILTGLVLWWPATRKAVKQRLQVKWTGGWKRLNHDLHIVLGFYSALFLFVFAFTGLAWSFEWFNKGIYAVTNSPMQRPEPPTSVVPGAATATPAVTPEAGATPAPAVPGLTADAALARARELAPSSVYYSLQLPKDPTGSIRVATLRPNATYENATDEAYLDQYSGQVLSQQTYEQRNLGQRVRGMFKPVHTGSIWGWPSKIISLVVCVLGFTFPITGTILWLNRLRKQRRKQAKLECVDSKDSIFTPCAVMN</sequence>
<feature type="region of interest" description="Disordered" evidence="1">
    <location>
        <begin position="90"/>
        <end position="160"/>
    </location>
</feature>
<evidence type="ECO:0000313" key="4">
    <source>
        <dbReference type="Proteomes" id="UP000829647"/>
    </source>
</evidence>
<dbReference type="InterPro" id="IPR005625">
    <property type="entry name" value="PepSY-ass_TM"/>
</dbReference>
<keyword evidence="2" id="KW-1133">Transmembrane helix</keyword>
<keyword evidence="2" id="KW-0472">Membrane</keyword>
<keyword evidence="2" id="KW-0812">Transmembrane</keyword>
<dbReference type="EMBL" id="CP095848">
    <property type="protein sequence ID" value="UPL47552.1"/>
    <property type="molecule type" value="Genomic_DNA"/>
</dbReference>
<name>A0ABY4J6W9_9BACT</name>
<dbReference type="PANTHER" id="PTHR34219:SF3">
    <property type="entry name" value="BLL7967 PROTEIN"/>
    <property type="match status" value="1"/>
</dbReference>
<feature type="compositionally biased region" description="Basic and acidic residues" evidence="1">
    <location>
        <begin position="99"/>
        <end position="122"/>
    </location>
</feature>
<evidence type="ECO:0000256" key="2">
    <source>
        <dbReference type="SAM" id="Phobius"/>
    </source>
</evidence>
<reference evidence="3 4" key="1">
    <citation type="submission" date="2022-04" db="EMBL/GenBank/DDBJ databases">
        <title>Hymenobacter sp. isolated from the air.</title>
        <authorList>
            <person name="Won M."/>
            <person name="Lee C.-M."/>
            <person name="Woen H.-Y."/>
            <person name="Kwon S.-W."/>
        </authorList>
    </citation>
    <scope>NUCLEOTIDE SEQUENCE [LARGE SCALE GENOMIC DNA]</scope>
    <source>
        <strain evidence="4">5516 S-25</strain>
    </source>
</reference>